<dbReference type="InterPro" id="IPR032466">
    <property type="entry name" value="Metal_Hydrolase"/>
</dbReference>
<protein>
    <submittedName>
        <fullName evidence="7">Dihydropyrimidinase</fullName>
    </submittedName>
</protein>
<name>A0A1B8RU53_9CLOT</name>
<evidence type="ECO:0000256" key="5">
    <source>
        <dbReference type="PIRSR" id="PIRSR611778-50"/>
    </source>
</evidence>
<dbReference type="AlphaFoldDB" id="A0A1B8RU53"/>
<dbReference type="InterPro" id="IPR006680">
    <property type="entry name" value="Amidohydro-rel"/>
</dbReference>
<keyword evidence="8" id="KW-1185">Reference proteome</keyword>
<evidence type="ECO:0000256" key="4">
    <source>
        <dbReference type="ARBA" id="ARBA00022801"/>
    </source>
</evidence>
<dbReference type="PANTHER" id="PTHR11647">
    <property type="entry name" value="HYDRANTOINASE/DIHYDROPYRIMIDINASE FAMILY MEMBER"/>
    <property type="match status" value="1"/>
</dbReference>
<evidence type="ECO:0000313" key="8">
    <source>
        <dbReference type="Proteomes" id="UP000092714"/>
    </source>
</evidence>
<dbReference type="NCBIfam" id="TIGR02033">
    <property type="entry name" value="D-hydantoinase"/>
    <property type="match status" value="1"/>
</dbReference>
<organism evidence="7 8">
    <name type="scientific">Clostridium paraputrificum</name>
    <dbReference type="NCBI Taxonomy" id="29363"/>
    <lineage>
        <taxon>Bacteria</taxon>
        <taxon>Bacillati</taxon>
        <taxon>Bacillota</taxon>
        <taxon>Clostridia</taxon>
        <taxon>Eubacteriales</taxon>
        <taxon>Clostridiaceae</taxon>
        <taxon>Clostridium</taxon>
    </lineage>
</organism>
<keyword evidence="4" id="KW-0378">Hydrolase</keyword>
<keyword evidence="3" id="KW-0479">Metal-binding</keyword>
<dbReference type="EMBL" id="MAPZ01000009">
    <property type="protein sequence ID" value="OBY12358.1"/>
    <property type="molecule type" value="Genomic_DNA"/>
</dbReference>
<dbReference type="Pfam" id="PF01979">
    <property type="entry name" value="Amidohydro_1"/>
    <property type="match status" value="1"/>
</dbReference>
<dbReference type="CDD" id="cd01314">
    <property type="entry name" value="D-HYD"/>
    <property type="match status" value="1"/>
</dbReference>
<dbReference type="Gene3D" id="3.20.20.140">
    <property type="entry name" value="Metal-dependent hydrolases"/>
    <property type="match status" value="1"/>
</dbReference>
<gene>
    <name evidence="7" type="ORF">CP373A1_01830</name>
</gene>
<comment type="similarity">
    <text evidence="2">Belongs to the metallo-dependent hydrolases superfamily. Hydantoinase/dihydropyrimidinase family.</text>
</comment>
<dbReference type="InterPro" id="IPR011778">
    <property type="entry name" value="Hydantoinase/dihydroPyrase"/>
</dbReference>
<dbReference type="OrthoDB" id="9765462at2"/>
<dbReference type="Proteomes" id="UP000092714">
    <property type="component" value="Unassembled WGS sequence"/>
</dbReference>
<comment type="PTM">
    <text evidence="5">Carbamylation allows a single lysine to coordinate two divalent metal cations.</text>
</comment>
<reference evidence="7 8" key="1">
    <citation type="submission" date="2016-06" db="EMBL/GenBank/DDBJ databases">
        <authorList>
            <person name="Kjaerup R.B."/>
            <person name="Dalgaard T.S."/>
            <person name="Juul-Madsen H.R."/>
        </authorList>
    </citation>
    <scope>NUCLEOTIDE SEQUENCE [LARGE SCALE GENOMIC DNA]</scope>
    <source>
        <strain evidence="7 8">373-A1</strain>
    </source>
</reference>
<dbReference type="SUPFAM" id="SSF51556">
    <property type="entry name" value="Metallo-dependent hydrolases"/>
    <property type="match status" value="1"/>
</dbReference>
<proteinExistence type="inferred from homology"/>
<dbReference type="FunFam" id="3.20.20.140:FF:000076">
    <property type="entry name" value="Dihydropyrimidinase like 2"/>
    <property type="match status" value="1"/>
</dbReference>
<dbReference type="GO" id="GO:0046872">
    <property type="term" value="F:metal ion binding"/>
    <property type="evidence" value="ECO:0007669"/>
    <property type="project" value="UniProtKB-KW"/>
</dbReference>
<evidence type="ECO:0000313" key="7">
    <source>
        <dbReference type="EMBL" id="OBY12358.1"/>
    </source>
</evidence>
<dbReference type="GO" id="GO:0016812">
    <property type="term" value="F:hydrolase activity, acting on carbon-nitrogen (but not peptide) bonds, in cyclic amides"/>
    <property type="evidence" value="ECO:0007669"/>
    <property type="project" value="TreeGrafter"/>
</dbReference>
<evidence type="ECO:0000256" key="2">
    <source>
        <dbReference type="ARBA" id="ARBA00008829"/>
    </source>
</evidence>
<accession>A0A1B8RU53</accession>
<sequence length="470" mass="53150">MGIVLKGGTIVSSKDSYIADIRIENGIIKAMGENLEVDGDEVINVSGRYILPGGIDAHTHFDLDVGVTRTADNFETGTKAALVGGTTTIIDYANHIKGQRFLDDLRYYSTLTDGRCYCDYSYHLSITEWNQDFSKEMGEMVLRGIPSFKMYMAYKDTLQVEDYEIEEALRKAKELGIILSFHCEDGDEIVKNVSNLLLEGKTEPKFHEISRGDEVELAAVKRILDISEKVDYPVYIVHLSTKKALDEIIRRRKSGTKVIIETCPQYLLLNKEAYKGKVDDDFNGAKYVMSPPLRSKEDNNALWKGIANRDIQILATDHCSFNYKNQKEIGLKDFSKIPNGAPGVEHRMILLYSFGVREERISINKLVEITSENASKIFGLYPNKGVIAEGSDGDILVLNPSEEEVITWQNQTQNVDYTPYEGYKVKGKIERVFLRGKEVVKDGKLLSDKAFGQFVSRKRLRDEVQKYGEI</sequence>
<dbReference type="Gene3D" id="2.30.40.10">
    <property type="entry name" value="Urease, subunit C, domain 1"/>
    <property type="match status" value="1"/>
</dbReference>
<dbReference type="InterPro" id="IPR050378">
    <property type="entry name" value="Metallo-dep_Hydrolases_sf"/>
</dbReference>
<dbReference type="InterPro" id="IPR011059">
    <property type="entry name" value="Metal-dep_hydrolase_composite"/>
</dbReference>
<comment type="cofactor">
    <cofactor evidence="1">
        <name>Zn(2+)</name>
        <dbReference type="ChEBI" id="CHEBI:29105"/>
    </cofactor>
</comment>
<feature type="domain" description="Amidohydrolase-related" evidence="6">
    <location>
        <begin position="49"/>
        <end position="439"/>
    </location>
</feature>
<dbReference type="SUPFAM" id="SSF51338">
    <property type="entry name" value="Composite domain of metallo-dependent hydrolases"/>
    <property type="match status" value="2"/>
</dbReference>
<evidence type="ECO:0000256" key="3">
    <source>
        <dbReference type="ARBA" id="ARBA00022723"/>
    </source>
</evidence>
<dbReference type="eggNOG" id="COG0044">
    <property type="taxonomic scope" value="Bacteria"/>
</dbReference>
<dbReference type="RefSeq" id="WP_065254236.1">
    <property type="nucleotide sequence ID" value="NZ_JAQLCW010000001.1"/>
</dbReference>
<comment type="caution">
    <text evidence="7">The sequence shown here is derived from an EMBL/GenBank/DDBJ whole genome shotgun (WGS) entry which is preliminary data.</text>
</comment>
<dbReference type="PANTHER" id="PTHR11647:SF1">
    <property type="entry name" value="COLLAPSIN RESPONSE MEDIATOR PROTEIN"/>
    <property type="match status" value="1"/>
</dbReference>
<feature type="modified residue" description="N6-carboxylysine" evidence="5">
    <location>
        <position position="149"/>
    </location>
</feature>
<dbReference type="GO" id="GO:0005829">
    <property type="term" value="C:cytosol"/>
    <property type="evidence" value="ECO:0007669"/>
    <property type="project" value="TreeGrafter"/>
</dbReference>
<evidence type="ECO:0000256" key="1">
    <source>
        <dbReference type="ARBA" id="ARBA00001947"/>
    </source>
</evidence>
<evidence type="ECO:0000259" key="6">
    <source>
        <dbReference type="Pfam" id="PF01979"/>
    </source>
</evidence>